<dbReference type="Proteomes" id="UP000001396">
    <property type="component" value="Unassembled WGS sequence"/>
</dbReference>
<evidence type="ECO:0000313" key="1">
    <source>
        <dbReference type="EMBL" id="EFA78877.1"/>
    </source>
</evidence>
<comment type="caution">
    <text evidence="1">The sequence shown here is derived from an EMBL/GenBank/DDBJ whole genome shotgun (WGS) entry which is preliminary data.</text>
</comment>
<dbReference type="AlphaFoldDB" id="D3BHX7"/>
<gene>
    <name evidence="1" type="ORF">PPL_08345</name>
</gene>
<evidence type="ECO:0000313" key="2">
    <source>
        <dbReference type="Proteomes" id="UP000001396"/>
    </source>
</evidence>
<name>D3BHX7_HETP5</name>
<protein>
    <submittedName>
        <fullName evidence="1">Uncharacterized protein</fullName>
    </submittedName>
</protein>
<dbReference type="EMBL" id="ADBJ01000037">
    <property type="protein sequence ID" value="EFA78877.1"/>
    <property type="molecule type" value="Genomic_DNA"/>
</dbReference>
<dbReference type="InParanoid" id="D3BHX7"/>
<dbReference type="GeneID" id="31363825"/>
<sequence>MLMKEEKQLIHNNSNTIFNIQQQNNEIIEYLNNNNEINKNKRHKNSDIIPFALFNDSFEPELNRFTLQSSFKDLSFTKDKSFVYDGEVNKWKESHLKTSNFQLITDKKTILFNINNVYSKSNI</sequence>
<organism evidence="1 2">
    <name type="scientific">Heterostelium pallidum (strain ATCC 26659 / Pp 5 / PN500)</name>
    <name type="common">Cellular slime mold</name>
    <name type="synonym">Polysphondylium pallidum</name>
    <dbReference type="NCBI Taxonomy" id="670386"/>
    <lineage>
        <taxon>Eukaryota</taxon>
        <taxon>Amoebozoa</taxon>
        <taxon>Evosea</taxon>
        <taxon>Eumycetozoa</taxon>
        <taxon>Dictyostelia</taxon>
        <taxon>Acytosteliales</taxon>
        <taxon>Acytosteliaceae</taxon>
        <taxon>Heterostelium</taxon>
    </lineage>
</organism>
<accession>D3BHX7</accession>
<keyword evidence="2" id="KW-1185">Reference proteome</keyword>
<dbReference type="RefSeq" id="XP_020431001.1">
    <property type="nucleotide sequence ID" value="XM_020579162.1"/>
</dbReference>
<reference evidence="1 2" key="1">
    <citation type="journal article" date="2011" name="Genome Res.">
        <title>Phylogeny-wide analysis of social amoeba genomes highlights ancient origins for complex intercellular communication.</title>
        <authorList>
            <person name="Heidel A.J."/>
            <person name="Lawal H.M."/>
            <person name="Felder M."/>
            <person name="Schilde C."/>
            <person name="Helps N.R."/>
            <person name="Tunggal B."/>
            <person name="Rivero F."/>
            <person name="John U."/>
            <person name="Schleicher M."/>
            <person name="Eichinger L."/>
            <person name="Platzer M."/>
            <person name="Noegel A.A."/>
            <person name="Schaap P."/>
            <person name="Gloeckner G."/>
        </authorList>
    </citation>
    <scope>NUCLEOTIDE SEQUENCE [LARGE SCALE GENOMIC DNA]</scope>
    <source>
        <strain evidence="2">ATCC 26659 / Pp 5 / PN500</strain>
    </source>
</reference>
<proteinExistence type="predicted"/>